<keyword evidence="3 5" id="KW-0067">ATP-binding</keyword>
<protein>
    <recommendedName>
        <fullName evidence="7">Kinesin motor domain-containing protein</fullName>
    </recommendedName>
</protein>
<dbReference type="Proteomes" id="UP000291343">
    <property type="component" value="Unassembled WGS sequence"/>
</dbReference>
<dbReference type="OrthoDB" id="3176171at2759"/>
<dbReference type="GO" id="GO:0005871">
    <property type="term" value="C:kinesin complex"/>
    <property type="evidence" value="ECO:0007669"/>
    <property type="project" value="TreeGrafter"/>
</dbReference>
<feature type="domain" description="Kinesin motor" evidence="7">
    <location>
        <begin position="10"/>
        <end position="337"/>
    </location>
</feature>
<dbReference type="PROSITE" id="PS50067">
    <property type="entry name" value="KINESIN_MOTOR_2"/>
    <property type="match status" value="1"/>
</dbReference>
<name>A0A482XSQ1_LAOST</name>
<proteinExistence type="inferred from homology"/>
<dbReference type="STRING" id="195883.A0A482XSQ1"/>
<evidence type="ECO:0000256" key="1">
    <source>
        <dbReference type="ARBA" id="ARBA00004245"/>
    </source>
</evidence>
<dbReference type="GO" id="GO:0005524">
    <property type="term" value="F:ATP binding"/>
    <property type="evidence" value="ECO:0007669"/>
    <property type="project" value="UniProtKB-UniRule"/>
</dbReference>
<dbReference type="Gene3D" id="3.40.850.10">
    <property type="entry name" value="Kinesin motor domain"/>
    <property type="match status" value="1"/>
</dbReference>
<evidence type="ECO:0000256" key="3">
    <source>
        <dbReference type="ARBA" id="ARBA00022840"/>
    </source>
</evidence>
<dbReference type="GO" id="GO:0016887">
    <property type="term" value="F:ATP hydrolysis activity"/>
    <property type="evidence" value="ECO:0007669"/>
    <property type="project" value="TreeGrafter"/>
</dbReference>
<dbReference type="InterPro" id="IPR027640">
    <property type="entry name" value="Kinesin-like_fam"/>
</dbReference>
<dbReference type="GO" id="GO:0007018">
    <property type="term" value="P:microtubule-based movement"/>
    <property type="evidence" value="ECO:0007669"/>
    <property type="project" value="InterPro"/>
</dbReference>
<evidence type="ECO:0000313" key="8">
    <source>
        <dbReference type="EMBL" id="RZF49155.1"/>
    </source>
</evidence>
<dbReference type="SMR" id="A0A482XSQ1"/>
<evidence type="ECO:0000256" key="5">
    <source>
        <dbReference type="PROSITE-ProRule" id="PRU00283"/>
    </source>
</evidence>
<gene>
    <name evidence="8" type="ORF">LSTR_LSTR008441</name>
</gene>
<dbReference type="Pfam" id="PF00225">
    <property type="entry name" value="Kinesin"/>
    <property type="match status" value="1"/>
</dbReference>
<dbReference type="SMART" id="SM00129">
    <property type="entry name" value="KISc"/>
    <property type="match status" value="1"/>
</dbReference>
<feature type="binding site" evidence="5">
    <location>
        <begin position="98"/>
        <end position="105"/>
    </location>
    <ligand>
        <name>ATP</name>
        <dbReference type="ChEBI" id="CHEBI:30616"/>
    </ligand>
</feature>
<dbReference type="InParanoid" id="A0A482XSQ1"/>
<dbReference type="InterPro" id="IPR001752">
    <property type="entry name" value="Kinesin_motor_dom"/>
</dbReference>
<accession>A0A482XSQ1</accession>
<feature type="region of interest" description="Disordered" evidence="6">
    <location>
        <begin position="443"/>
        <end position="464"/>
    </location>
</feature>
<sequence>MGKECVVMENLKFFVRILPCDDFDWDNIKIEINNKTIYMRCLRDLKLTHPSNVDPYFWCFKTDGIFYNTGQEEIYENVMKGVMKGIYEGVDSVVISHGQTCSGKSFTTCALRSMYEYRGIVPRFIHNLFSDVNSKFQDWKVDISFSYVEFHGNKVTDLLGNSSQPVKMKEVTKVKAKSKDNLLSLLFRGERRRDVERSAWYLGAHRATSVITFHMECLSLLKSCALICRSKVHFVDSAGIETVGKRNLTSFKNAHEQGMANKCKSSLEHLLMEFKGATNSVSDEYKIKRRSCGMLEYLGPSVSPSCILRLIGHIRPTFTDLEVSLSTLKLGYRTKHVQPLIPKYNIVPHYTLLFKKFKEELESKNGTQDFLKKLLCEPSEIECGNVSKERVEHLERLLQAYMDGKVSELSVIGNAEMTLILQILRNLYLKKVETMENLAVKEAVASRKKSNRSTSGSLRGSEQLNTKFDSIRPASLLHKNKRTDSKLKSEQLKEKMVDSTLVAVAEEPSPIRSDDAIQTLNKQEIFTDTLIPSSDNSQLWSDFVIENGITAEHLKNLAEETRKKRLLLEIASAEYSEIRSKLEKLRLQLKLSTMKRRKILANHESRPCEHKKDPNKEDLTVLESESKSSKELLEMKFNDWVDAAKEFMDEKYLFREKFEKYCKYILTYQHPNSERRINERAMKVPPSKEEETAREYFYSLQKRLRK</sequence>
<reference evidence="8 9" key="1">
    <citation type="journal article" date="2017" name="Gigascience">
        <title>Genome sequence of the small brown planthopper, Laodelphax striatellus.</title>
        <authorList>
            <person name="Zhu J."/>
            <person name="Jiang F."/>
            <person name="Wang X."/>
            <person name="Yang P."/>
            <person name="Bao Y."/>
            <person name="Zhao W."/>
            <person name="Wang W."/>
            <person name="Lu H."/>
            <person name="Wang Q."/>
            <person name="Cui N."/>
            <person name="Li J."/>
            <person name="Chen X."/>
            <person name="Luo L."/>
            <person name="Yu J."/>
            <person name="Kang L."/>
            <person name="Cui F."/>
        </authorList>
    </citation>
    <scope>NUCLEOTIDE SEQUENCE [LARGE SCALE GENOMIC DNA]</scope>
    <source>
        <strain evidence="8">Lst14</strain>
    </source>
</reference>
<evidence type="ECO:0000259" key="7">
    <source>
        <dbReference type="PROSITE" id="PS50067"/>
    </source>
</evidence>
<dbReference type="GO" id="GO:0005874">
    <property type="term" value="C:microtubule"/>
    <property type="evidence" value="ECO:0007669"/>
    <property type="project" value="TreeGrafter"/>
</dbReference>
<dbReference type="GO" id="GO:0003777">
    <property type="term" value="F:microtubule motor activity"/>
    <property type="evidence" value="ECO:0007669"/>
    <property type="project" value="InterPro"/>
</dbReference>
<dbReference type="SUPFAM" id="SSF52540">
    <property type="entry name" value="P-loop containing nucleoside triphosphate hydrolases"/>
    <property type="match status" value="1"/>
</dbReference>
<evidence type="ECO:0000256" key="4">
    <source>
        <dbReference type="ARBA" id="ARBA00023212"/>
    </source>
</evidence>
<dbReference type="GO" id="GO:0008017">
    <property type="term" value="F:microtubule binding"/>
    <property type="evidence" value="ECO:0007669"/>
    <property type="project" value="InterPro"/>
</dbReference>
<dbReference type="InterPro" id="IPR027417">
    <property type="entry name" value="P-loop_NTPase"/>
</dbReference>
<feature type="compositionally biased region" description="Polar residues" evidence="6">
    <location>
        <begin position="452"/>
        <end position="464"/>
    </location>
</feature>
<comment type="caution">
    <text evidence="8">The sequence shown here is derived from an EMBL/GenBank/DDBJ whole genome shotgun (WGS) entry which is preliminary data.</text>
</comment>
<evidence type="ECO:0000313" key="9">
    <source>
        <dbReference type="Proteomes" id="UP000291343"/>
    </source>
</evidence>
<keyword evidence="2 5" id="KW-0547">Nucleotide-binding</keyword>
<keyword evidence="5" id="KW-0505">Motor protein</keyword>
<comment type="similarity">
    <text evidence="5">Belongs to the TRAFAC class myosin-kinesin ATPase superfamily. Kinesin family.</text>
</comment>
<comment type="subcellular location">
    <subcellularLocation>
        <location evidence="1">Cytoplasm</location>
        <location evidence="1">Cytoskeleton</location>
    </subcellularLocation>
</comment>
<dbReference type="InterPro" id="IPR036961">
    <property type="entry name" value="Kinesin_motor_dom_sf"/>
</dbReference>
<dbReference type="PANTHER" id="PTHR24115">
    <property type="entry name" value="KINESIN-RELATED"/>
    <property type="match status" value="1"/>
</dbReference>
<organism evidence="8 9">
    <name type="scientific">Laodelphax striatellus</name>
    <name type="common">Small brown planthopper</name>
    <name type="synonym">Delphax striatella</name>
    <dbReference type="NCBI Taxonomy" id="195883"/>
    <lineage>
        <taxon>Eukaryota</taxon>
        <taxon>Metazoa</taxon>
        <taxon>Ecdysozoa</taxon>
        <taxon>Arthropoda</taxon>
        <taxon>Hexapoda</taxon>
        <taxon>Insecta</taxon>
        <taxon>Pterygota</taxon>
        <taxon>Neoptera</taxon>
        <taxon>Paraneoptera</taxon>
        <taxon>Hemiptera</taxon>
        <taxon>Auchenorrhyncha</taxon>
        <taxon>Fulgoroidea</taxon>
        <taxon>Delphacidae</taxon>
        <taxon>Criomorphinae</taxon>
        <taxon>Laodelphax</taxon>
    </lineage>
</organism>
<keyword evidence="4" id="KW-0963">Cytoplasm</keyword>
<evidence type="ECO:0000256" key="2">
    <source>
        <dbReference type="ARBA" id="ARBA00022741"/>
    </source>
</evidence>
<keyword evidence="9" id="KW-1185">Reference proteome</keyword>
<dbReference type="EMBL" id="QKKF02000377">
    <property type="protein sequence ID" value="RZF49155.1"/>
    <property type="molecule type" value="Genomic_DNA"/>
</dbReference>
<evidence type="ECO:0000256" key="6">
    <source>
        <dbReference type="SAM" id="MobiDB-lite"/>
    </source>
</evidence>
<dbReference type="AlphaFoldDB" id="A0A482XSQ1"/>
<keyword evidence="4" id="KW-0206">Cytoskeleton</keyword>